<dbReference type="SUPFAM" id="SSF52540">
    <property type="entry name" value="P-loop containing nucleoside triphosphate hydrolases"/>
    <property type="match status" value="1"/>
</dbReference>
<evidence type="ECO:0000256" key="7">
    <source>
        <dbReference type="ARBA" id="ARBA00022967"/>
    </source>
</evidence>
<dbReference type="InterPro" id="IPR027417">
    <property type="entry name" value="P-loop_NTPase"/>
</dbReference>
<dbReference type="PANTHER" id="PTHR43514:SF10">
    <property type="entry name" value="MOLYBDENUM IMPORT ATP-BINDING PROTEIN MODC 2"/>
    <property type="match status" value="1"/>
</dbReference>
<dbReference type="InterPro" id="IPR050334">
    <property type="entry name" value="Molybdenum_import_ModC"/>
</dbReference>
<accession>A0A383XPV7</accession>
<comment type="caution">
    <text evidence="12">The sequence shown here is derived from an EMBL/GenBank/DDBJ whole genome shotgun (WGS) entry which is preliminary data.</text>
</comment>
<dbReference type="SUPFAM" id="SSF50331">
    <property type="entry name" value="MOP-like"/>
    <property type="match status" value="1"/>
</dbReference>
<dbReference type="NCBIfam" id="TIGR02142">
    <property type="entry name" value="modC_ABC"/>
    <property type="match status" value="1"/>
</dbReference>
<dbReference type="GO" id="GO:0015098">
    <property type="term" value="F:molybdate ion transmembrane transporter activity"/>
    <property type="evidence" value="ECO:0007669"/>
    <property type="project" value="InterPro"/>
</dbReference>
<evidence type="ECO:0000256" key="6">
    <source>
        <dbReference type="ARBA" id="ARBA00022840"/>
    </source>
</evidence>
<feature type="domain" description="Mop" evidence="11">
    <location>
        <begin position="299"/>
        <end position="364"/>
    </location>
</feature>
<dbReference type="InterPro" id="IPR017871">
    <property type="entry name" value="ABC_transporter-like_CS"/>
</dbReference>
<protein>
    <submittedName>
        <fullName evidence="12">Molybdenum ABC transporter ATP-binding protein</fullName>
    </submittedName>
</protein>
<keyword evidence="3 9" id="KW-0500">Molybdenum</keyword>
<evidence type="ECO:0000256" key="3">
    <source>
        <dbReference type="ARBA" id="ARBA00022505"/>
    </source>
</evidence>
<dbReference type="PROSITE" id="PS50893">
    <property type="entry name" value="ABC_TRANSPORTER_2"/>
    <property type="match status" value="1"/>
</dbReference>
<keyword evidence="5" id="KW-0547">Nucleotide-binding</keyword>
<dbReference type="Pfam" id="PF00005">
    <property type="entry name" value="ABC_tran"/>
    <property type="match status" value="1"/>
</dbReference>
<dbReference type="InterPro" id="IPR011868">
    <property type="entry name" value="ModC_ABC_ATP-bd"/>
</dbReference>
<dbReference type="AlphaFoldDB" id="A0A383XPV7"/>
<dbReference type="GO" id="GO:0005524">
    <property type="term" value="F:ATP binding"/>
    <property type="evidence" value="ECO:0007669"/>
    <property type="project" value="UniProtKB-KW"/>
</dbReference>
<dbReference type="Gene3D" id="2.40.50.100">
    <property type="match status" value="1"/>
</dbReference>
<keyword evidence="7" id="KW-1278">Translocase</keyword>
<organism evidence="12 13">
    <name type="scientific">Abyssibacter profundi</name>
    <dbReference type="NCBI Taxonomy" id="2182787"/>
    <lineage>
        <taxon>Bacteria</taxon>
        <taxon>Pseudomonadati</taxon>
        <taxon>Pseudomonadota</taxon>
        <taxon>Gammaproteobacteria</taxon>
        <taxon>Chromatiales</taxon>
        <taxon>Oceanococcaceae</taxon>
        <taxon>Abyssibacter</taxon>
    </lineage>
</organism>
<proteinExistence type="predicted"/>
<dbReference type="PROSITE" id="PS51866">
    <property type="entry name" value="MOP"/>
    <property type="match status" value="1"/>
</dbReference>
<dbReference type="Proteomes" id="UP000251800">
    <property type="component" value="Unassembled WGS sequence"/>
</dbReference>
<evidence type="ECO:0000259" key="11">
    <source>
        <dbReference type="PROSITE" id="PS51866"/>
    </source>
</evidence>
<dbReference type="SMART" id="SM00382">
    <property type="entry name" value="AAA"/>
    <property type="match status" value="1"/>
</dbReference>
<dbReference type="InterPro" id="IPR003439">
    <property type="entry name" value="ABC_transporter-like_ATP-bd"/>
</dbReference>
<keyword evidence="4" id="KW-0997">Cell inner membrane</keyword>
<dbReference type="InterPro" id="IPR003593">
    <property type="entry name" value="AAA+_ATPase"/>
</dbReference>
<dbReference type="RefSeq" id="WP_109721582.1">
    <property type="nucleotide sequence ID" value="NZ_QEQK01000020.1"/>
</dbReference>
<keyword evidence="6 12" id="KW-0067">ATP-binding</keyword>
<dbReference type="GO" id="GO:0140359">
    <property type="term" value="F:ABC-type transporter activity"/>
    <property type="evidence" value="ECO:0007669"/>
    <property type="project" value="InterPro"/>
</dbReference>
<dbReference type="PROSITE" id="PS00211">
    <property type="entry name" value="ABC_TRANSPORTER_1"/>
    <property type="match status" value="1"/>
</dbReference>
<sequence>MTGCPPTTSPCGLRVQLRLAAAVPSCADRLAVDLQLPGRGVTAIFGPSGAGKTTLLRAIAGLSAAQGWVTLGGQSWQSPQHQLPAHRRRIGYVFQDCALFPHLTVRGNLRYAARRAGDGAPGFDAVVESLELGQLLDRRPQTLSGGERQRVAIARALLVGPALLLLDEPLSALDPERRHQLLPYLDRLCRDQALPVLYVTHRVYEVARLADYVVELRQGRVARQGTVRDVLPHLRGAHEEPGALIEAQVVEQDARWGLLRAAFAGGALWVDGRLGQPGAYLRLQVQARDVSLSRDPEARSSLLNRLPVTVEALDGPGDGPDQLVRLRAGSTPLLARVTRRSVAELGLCSGDQLWAQIKAVAVLR</sequence>
<evidence type="ECO:0000313" key="12">
    <source>
        <dbReference type="EMBL" id="PWN54661.1"/>
    </source>
</evidence>
<evidence type="ECO:0000259" key="10">
    <source>
        <dbReference type="PROSITE" id="PS50893"/>
    </source>
</evidence>
<evidence type="ECO:0000256" key="5">
    <source>
        <dbReference type="ARBA" id="ARBA00022741"/>
    </source>
</evidence>
<keyword evidence="8" id="KW-0472">Membrane</keyword>
<evidence type="ECO:0000313" key="13">
    <source>
        <dbReference type="Proteomes" id="UP000251800"/>
    </source>
</evidence>
<dbReference type="PANTHER" id="PTHR43514">
    <property type="entry name" value="ABC TRANSPORTER I FAMILY MEMBER 10"/>
    <property type="match status" value="1"/>
</dbReference>
<dbReference type="Gene3D" id="3.40.50.300">
    <property type="entry name" value="P-loop containing nucleotide triphosphate hydrolases"/>
    <property type="match status" value="1"/>
</dbReference>
<keyword evidence="1" id="KW-0813">Transport</keyword>
<dbReference type="InterPro" id="IPR005116">
    <property type="entry name" value="Transp-assoc_OB_typ1"/>
</dbReference>
<evidence type="ECO:0000256" key="1">
    <source>
        <dbReference type="ARBA" id="ARBA00022448"/>
    </source>
</evidence>
<name>A0A383XPV7_9GAMM</name>
<dbReference type="Pfam" id="PF03459">
    <property type="entry name" value="TOBE"/>
    <property type="match status" value="1"/>
</dbReference>
<reference evidence="12 13" key="1">
    <citation type="submission" date="2018-05" db="EMBL/GenBank/DDBJ databases">
        <title>Abyssibacter profundi OUC007T gen. nov., sp. nov, a marine bacterium isolated from seawater of the Mariana Trench.</title>
        <authorList>
            <person name="Zhou S."/>
        </authorList>
    </citation>
    <scope>NUCLEOTIDE SEQUENCE [LARGE SCALE GENOMIC DNA]</scope>
    <source>
        <strain evidence="12 13">OUC007</strain>
    </source>
</reference>
<dbReference type="OrthoDB" id="9802264at2"/>
<dbReference type="EMBL" id="QEQK01000020">
    <property type="protein sequence ID" value="PWN54661.1"/>
    <property type="molecule type" value="Genomic_DNA"/>
</dbReference>
<evidence type="ECO:0000256" key="9">
    <source>
        <dbReference type="PROSITE-ProRule" id="PRU01213"/>
    </source>
</evidence>
<feature type="domain" description="ABC transporter" evidence="10">
    <location>
        <begin position="13"/>
        <end position="243"/>
    </location>
</feature>
<dbReference type="InterPro" id="IPR008995">
    <property type="entry name" value="Mo/tungstate-bd_C_term_dom"/>
</dbReference>
<dbReference type="InterPro" id="IPR004606">
    <property type="entry name" value="Mop_domain"/>
</dbReference>
<keyword evidence="2" id="KW-1003">Cell membrane</keyword>
<dbReference type="GO" id="GO:0016887">
    <property type="term" value="F:ATP hydrolysis activity"/>
    <property type="evidence" value="ECO:0007669"/>
    <property type="project" value="InterPro"/>
</dbReference>
<keyword evidence="13" id="KW-1185">Reference proteome</keyword>
<evidence type="ECO:0000256" key="8">
    <source>
        <dbReference type="ARBA" id="ARBA00023136"/>
    </source>
</evidence>
<gene>
    <name evidence="12" type="primary">modC</name>
    <name evidence="12" type="ORF">DEH80_16265</name>
</gene>
<evidence type="ECO:0000256" key="2">
    <source>
        <dbReference type="ARBA" id="ARBA00022475"/>
    </source>
</evidence>
<dbReference type="GO" id="GO:0016020">
    <property type="term" value="C:membrane"/>
    <property type="evidence" value="ECO:0007669"/>
    <property type="project" value="InterPro"/>
</dbReference>
<evidence type="ECO:0000256" key="4">
    <source>
        <dbReference type="ARBA" id="ARBA00022519"/>
    </source>
</evidence>